<dbReference type="AlphaFoldDB" id="A0AAJ6NPP3"/>
<evidence type="ECO:0000256" key="1">
    <source>
        <dbReference type="SAM" id="MobiDB-lite"/>
    </source>
</evidence>
<dbReference type="Proteomes" id="UP001223520">
    <property type="component" value="Chromosome"/>
</dbReference>
<dbReference type="Pfam" id="PF05860">
    <property type="entry name" value="TPS"/>
    <property type="match status" value="1"/>
</dbReference>
<sequence>MMTLELWQGSCKVGLLGVLALCNTLVSTLCDSALAQIVPDSTLGNESSLVTPNGNVRGLPATLIEGGATRGVNLLQSFSQFNVGDAQRVYFANPTGIENILTRVTGNNASNILGTLGVNGNANLFLLNPNGIVFGPNASLDVAGSFLATTADSFVFESGLEFSAKNPQAAPLLSVSVTPGLQFGANPGDIRSVANPDPNNANLTVGKNLTLAGGNLDLQRGLQTSEGDISFTASGEFSLKGNQILSFTNSTKGGDINITAKSVSLEGGAILATRASEKGDAGNVNINAQNLTITSGSQVLSQTFGAGNAGTIEVKVDNDVNVTNGALLGSDTSGSGNAGKVSITAKGAVTFDGLYRDQDGNPIIQNGLTSFLPTGAGSQVGNAQFGIPGFGQGGDIEINARSLDLKNGAVLSGITYGGESFNPDGTRIYKNAGNITVKVDDDVNLTNGAQLRSDAVGSSNAGKISITAKGTVTFDGLKPDQDGNPIIQNGSITGASSQVGNPQSGIPSFGQGKDIEINARSLDLKNGAALSSITYGEISYNPDGTLIYNNAGNITVKVDDDVNLTNRAQINSSTLGYGDAGSIKIDAKGGKVFLDNLSFISSEVGNQQSRISGYGQGGEIKINARSLDLKNGAFFSNITFGGISYNPDGTLIYNNAGDVIVNVDDDLNVTNGSQLRSDTYGIGNAGKISITAKGTVTFDGSKVNSGTFGFGKGGNIDITTSSLYLDNGVKLYTLTSGLALTNQQGEITLADAGKITVNVTDKLKILGGSQLRSDTFGQGNAGDITVSAREFSLTSGAQISNITVGNGNPGNITIEAKNGTVLLDNANIFSTIDSGANSISGEVSKISINAGSLELKNNAQIQTVVRGATRNSQGILIPAGNGNAGTIDINVSNAVTLDDVGTAITSILDQETTGTGGDINIEARSLSLKKGAQINASTRGQGSAGSITVKAIDDVSLTGNGTGIFSTAEETSQGLAGNIDIDPKRVFIGNGAEIKVDSNSTWKPEPNSNVKAGSITLVGDQLILNNGKITAETSTVDGGNIILTVPKVLVMLNSSQITTSAVGNGGQILINEKNNRQGILVTVPSQNNDIRANAFGNDTEGGRIEVNTLSVIGFEKEDTGVFDNQSQSEISAKANSGIDGTVSVNSPDVDPASGITTLPVDVVDPSNQIDQGCAAFDEDTAGEFKVTGRGGLPPSPDQPLSSDAVWEDTRTTATNPQNLRANTTAKTPKAEAKKIIPATGWVFKENGEVTLISSTSKATAEKLGSAPQSCPVR</sequence>
<keyword evidence="4" id="KW-1185">Reference proteome</keyword>
<dbReference type="SUPFAM" id="SSF51126">
    <property type="entry name" value="Pectin lyase-like"/>
    <property type="match status" value="6"/>
</dbReference>
<feature type="domain" description="Filamentous haemagglutinin FhaB/tRNA nuclease CdiA-like TPS" evidence="2">
    <location>
        <begin position="44"/>
        <end position="157"/>
    </location>
</feature>
<feature type="compositionally biased region" description="Polar residues" evidence="1">
    <location>
        <begin position="489"/>
        <end position="506"/>
    </location>
</feature>
<dbReference type="NCBIfam" id="TIGR01901">
    <property type="entry name" value="adhes_NPXG"/>
    <property type="match status" value="1"/>
</dbReference>
<accession>A0AAJ6NPP3</accession>
<proteinExistence type="predicted"/>
<dbReference type="SMART" id="SM00912">
    <property type="entry name" value="Haemagg_act"/>
    <property type="match status" value="1"/>
</dbReference>
<organism evidence="3 4">
    <name type="scientific">Halotia branconii CENA392</name>
    <dbReference type="NCBI Taxonomy" id="1539056"/>
    <lineage>
        <taxon>Bacteria</taxon>
        <taxon>Bacillati</taxon>
        <taxon>Cyanobacteriota</taxon>
        <taxon>Cyanophyceae</taxon>
        <taxon>Nostocales</taxon>
        <taxon>Nodulariaceae</taxon>
        <taxon>Halotia</taxon>
    </lineage>
</organism>
<dbReference type="EMBL" id="CP124543">
    <property type="protein sequence ID" value="WGV24219.1"/>
    <property type="molecule type" value="Genomic_DNA"/>
</dbReference>
<feature type="region of interest" description="Disordered" evidence="1">
    <location>
        <begin position="489"/>
        <end position="509"/>
    </location>
</feature>
<dbReference type="InterPro" id="IPR011050">
    <property type="entry name" value="Pectin_lyase_fold/virulence"/>
</dbReference>
<gene>
    <name evidence="3" type="ORF">QI031_20800</name>
</gene>
<dbReference type="Gene3D" id="2.160.20.10">
    <property type="entry name" value="Single-stranded right-handed beta-helix, Pectin lyase-like"/>
    <property type="match status" value="4"/>
</dbReference>
<dbReference type="InterPro" id="IPR008638">
    <property type="entry name" value="FhaB/CdiA-like_TPS"/>
</dbReference>
<dbReference type="InterPro" id="IPR012334">
    <property type="entry name" value="Pectin_lyas_fold"/>
</dbReference>
<protein>
    <submittedName>
        <fullName evidence="3">Filamentous hemagglutinin N-terminal domain-containing protein</fullName>
    </submittedName>
</protein>
<evidence type="ECO:0000313" key="4">
    <source>
        <dbReference type="Proteomes" id="UP001223520"/>
    </source>
</evidence>
<evidence type="ECO:0000313" key="3">
    <source>
        <dbReference type="EMBL" id="WGV24219.1"/>
    </source>
</evidence>
<dbReference type="RefSeq" id="WP_281481546.1">
    <property type="nucleotide sequence ID" value="NZ_CP124543.1"/>
</dbReference>
<dbReference type="KEGG" id="hbq:QI031_20800"/>
<evidence type="ECO:0000259" key="2">
    <source>
        <dbReference type="SMART" id="SM00912"/>
    </source>
</evidence>
<reference evidence="3 4" key="1">
    <citation type="journal article" date="2023" name="Limnol Oceanogr Lett">
        <title>Environmental adaptations by the intertidal Antarctic cyanobacterium Halotia branconii CENA392 as revealed using long-read genome sequencing.</title>
        <authorList>
            <person name="Dextro R.B."/>
            <person name="Delbaje E."/>
            <person name="Freitas P.N.N."/>
            <person name="Geraldes V."/>
            <person name="Pinto E."/>
            <person name="Long P.F."/>
            <person name="Fiore M.F."/>
        </authorList>
    </citation>
    <scope>NUCLEOTIDE SEQUENCE [LARGE SCALE GENOMIC DNA]</scope>
    <source>
        <strain evidence="3 4">CENA392</strain>
    </source>
</reference>
<name>A0AAJ6NPP3_9CYAN</name>